<evidence type="ECO:0000313" key="1">
    <source>
        <dbReference type="EMBL" id="OMO93017.1"/>
    </source>
</evidence>
<gene>
    <name evidence="1" type="ORF">COLO4_17156</name>
</gene>
<accession>A0A1R3JDZ0</accession>
<dbReference type="EMBL" id="AWUE01016306">
    <property type="protein sequence ID" value="OMO93017.1"/>
    <property type="molecule type" value="Genomic_DNA"/>
</dbReference>
<comment type="caution">
    <text evidence="1">The sequence shown here is derived from an EMBL/GenBank/DDBJ whole genome shotgun (WGS) entry which is preliminary data.</text>
</comment>
<organism evidence="1 2">
    <name type="scientific">Corchorus olitorius</name>
    <dbReference type="NCBI Taxonomy" id="93759"/>
    <lineage>
        <taxon>Eukaryota</taxon>
        <taxon>Viridiplantae</taxon>
        <taxon>Streptophyta</taxon>
        <taxon>Embryophyta</taxon>
        <taxon>Tracheophyta</taxon>
        <taxon>Spermatophyta</taxon>
        <taxon>Magnoliopsida</taxon>
        <taxon>eudicotyledons</taxon>
        <taxon>Gunneridae</taxon>
        <taxon>Pentapetalae</taxon>
        <taxon>rosids</taxon>
        <taxon>malvids</taxon>
        <taxon>Malvales</taxon>
        <taxon>Malvaceae</taxon>
        <taxon>Grewioideae</taxon>
        <taxon>Apeibeae</taxon>
        <taxon>Corchorus</taxon>
    </lineage>
</organism>
<protein>
    <submittedName>
        <fullName evidence="1">Uncharacterized protein</fullName>
    </submittedName>
</protein>
<sequence length="39" mass="4458">MDSYPNPKPDNPFFFFLAPSPLLLDRNPLTARATVKRPL</sequence>
<proteinExistence type="predicted"/>
<keyword evidence="2" id="KW-1185">Reference proteome</keyword>
<name>A0A1R3JDZ0_9ROSI</name>
<dbReference type="AlphaFoldDB" id="A0A1R3JDZ0"/>
<evidence type="ECO:0000313" key="2">
    <source>
        <dbReference type="Proteomes" id="UP000187203"/>
    </source>
</evidence>
<dbReference type="Proteomes" id="UP000187203">
    <property type="component" value="Unassembled WGS sequence"/>
</dbReference>
<reference evidence="2" key="1">
    <citation type="submission" date="2013-09" db="EMBL/GenBank/DDBJ databases">
        <title>Corchorus olitorius genome sequencing.</title>
        <authorList>
            <person name="Alam M."/>
            <person name="Haque M.S."/>
            <person name="Islam M.S."/>
            <person name="Emdad E.M."/>
            <person name="Islam M.M."/>
            <person name="Ahmed B."/>
            <person name="Halim A."/>
            <person name="Hossen Q.M.M."/>
            <person name="Hossain M.Z."/>
            <person name="Ahmed R."/>
            <person name="Khan M.M."/>
            <person name="Islam R."/>
            <person name="Rashid M.M."/>
            <person name="Khan S.A."/>
            <person name="Rahman M.S."/>
            <person name="Alam M."/>
            <person name="Yahiya A.S."/>
            <person name="Khan M.S."/>
            <person name="Azam M.S."/>
            <person name="Haque T."/>
            <person name="Lashkar M.Z.H."/>
            <person name="Akhand A.I."/>
            <person name="Morshed G."/>
            <person name="Roy S."/>
            <person name="Uddin K.S."/>
            <person name="Rabeya T."/>
            <person name="Hossain A.S."/>
            <person name="Chowdhury A."/>
            <person name="Snigdha A.R."/>
            <person name="Mortoza M.S."/>
            <person name="Matin S.A."/>
            <person name="Hoque S.M.E."/>
            <person name="Islam M.K."/>
            <person name="Roy D.K."/>
            <person name="Haider R."/>
            <person name="Moosa M.M."/>
            <person name="Elias S.M."/>
            <person name="Hasan A.M."/>
            <person name="Jahan S."/>
            <person name="Shafiuddin M."/>
            <person name="Mahmood N."/>
            <person name="Shommy N.S."/>
        </authorList>
    </citation>
    <scope>NUCLEOTIDE SEQUENCE [LARGE SCALE GENOMIC DNA]</scope>
    <source>
        <strain evidence="2">cv. O-4</strain>
    </source>
</reference>